<dbReference type="EMBL" id="MU268125">
    <property type="protein sequence ID" value="KAH7905775.1"/>
    <property type="molecule type" value="Genomic_DNA"/>
</dbReference>
<dbReference type="Proteomes" id="UP000790377">
    <property type="component" value="Unassembled WGS sequence"/>
</dbReference>
<keyword evidence="2" id="KW-1185">Reference proteome</keyword>
<sequence>MSAGAELRESPTSFKLSRVKLSAKVLQVMSAWNVPCGADLSFEDYLMFFELNENVSEISELDGGWGENSFHHLEQVPYRHEQPADTIPPHTHLHQDSVTGLRCSPRPVLQGLPSEILCDVINYLPIRSILALRQVSKYLNQATRVRSIWVHAYRTSSLVRPPGPFTWQTAQVLESNLIQSARLSLKWPPNLDAKPARSRVIPLTSAEPQLSLLCGRWLLIVQKYTRIMCYDLNKTDNWSARSCSILYESPDRFTEIEYFECESIPAGDRSRADDQNRVAFLVIVENNEVMKSLPTRTLYKVNIAEDTSLALTMVLQTNVQPFHCRLTLGLRHVAVQDIPIQGNWFTTNEGVVLYDSETYQRYKFPNSAPKTVEGHSMFIAQIIISSTHILFHWVYSFLPFSNDSTSNYIQAYTIPPPQASKSASSAGQFLSSAPMTLQLSHEGTIPGLLGKCTLLRDSKIDQLTGTIDILLSESRISFGTICAVSVKLAPGRGSIGSITLNTRIRDVRVGRMNGHMRFAVNPCFNGLTRGVASVYEGRTCHVAAFVLDGEDGENTQTIVDRDMKFFRELELDAQTRIVGFDAYRGRIITQSRCTLTIFDFV</sequence>
<gene>
    <name evidence="1" type="ORF">BJ138DRAFT_1226931</name>
</gene>
<protein>
    <submittedName>
        <fullName evidence="1">Uncharacterized protein</fullName>
    </submittedName>
</protein>
<proteinExistence type="predicted"/>
<evidence type="ECO:0000313" key="2">
    <source>
        <dbReference type="Proteomes" id="UP000790377"/>
    </source>
</evidence>
<accession>A0ACB7ZXJ4</accession>
<evidence type="ECO:0000313" key="1">
    <source>
        <dbReference type="EMBL" id="KAH7905775.1"/>
    </source>
</evidence>
<comment type="caution">
    <text evidence="1">The sequence shown here is derived from an EMBL/GenBank/DDBJ whole genome shotgun (WGS) entry which is preliminary data.</text>
</comment>
<organism evidence="1 2">
    <name type="scientific">Hygrophoropsis aurantiaca</name>
    <dbReference type="NCBI Taxonomy" id="72124"/>
    <lineage>
        <taxon>Eukaryota</taxon>
        <taxon>Fungi</taxon>
        <taxon>Dikarya</taxon>
        <taxon>Basidiomycota</taxon>
        <taxon>Agaricomycotina</taxon>
        <taxon>Agaricomycetes</taxon>
        <taxon>Agaricomycetidae</taxon>
        <taxon>Boletales</taxon>
        <taxon>Coniophorineae</taxon>
        <taxon>Hygrophoropsidaceae</taxon>
        <taxon>Hygrophoropsis</taxon>
    </lineage>
</organism>
<reference evidence="1" key="1">
    <citation type="journal article" date="2021" name="New Phytol.">
        <title>Evolutionary innovations through gain and loss of genes in the ectomycorrhizal Boletales.</title>
        <authorList>
            <person name="Wu G."/>
            <person name="Miyauchi S."/>
            <person name="Morin E."/>
            <person name="Kuo A."/>
            <person name="Drula E."/>
            <person name="Varga T."/>
            <person name="Kohler A."/>
            <person name="Feng B."/>
            <person name="Cao Y."/>
            <person name="Lipzen A."/>
            <person name="Daum C."/>
            <person name="Hundley H."/>
            <person name="Pangilinan J."/>
            <person name="Johnson J."/>
            <person name="Barry K."/>
            <person name="LaButti K."/>
            <person name="Ng V."/>
            <person name="Ahrendt S."/>
            <person name="Min B."/>
            <person name="Choi I.G."/>
            <person name="Park H."/>
            <person name="Plett J.M."/>
            <person name="Magnuson J."/>
            <person name="Spatafora J.W."/>
            <person name="Nagy L.G."/>
            <person name="Henrissat B."/>
            <person name="Grigoriev I.V."/>
            <person name="Yang Z.L."/>
            <person name="Xu J."/>
            <person name="Martin F.M."/>
        </authorList>
    </citation>
    <scope>NUCLEOTIDE SEQUENCE</scope>
    <source>
        <strain evidence="1">ATCC 28755</strain>
    </source>
</reference>
<name>A0ACB7ZXJ4_9AGAM</name>